<comment type="caution">
    <text evidence="1">The sequence shown here is derived from an EMBL/GenBank/DDBJ whole genome shotgun (WGS) entry which is preliminary data.</text>
</comment>
<organism evidence="1">
    <name type="scientific">marine sediment metagenome</name>
    <dbReference type="NCBI Taxonomy" id="412755"/>
    <lineage>
        <taxon>unclassified sequences</taxon>
        <taxon>metagenomes</taxon>
        <taxon>ecological metagenomes</taxon>
    </lineage>
</organism>
<dbReference type="EMBL" id="LAZR01048509">
    <property type="protein sequence ID" value="KKK91761.1"/>
    <property type="molecule type" value="Genomic_DNA"/>
</dbReference>
<evidence type="ECO:0000313" key="1">
    <source>
        <dbReference type="EMBL" id="KKK91761.1"/>
    </source>
</evidence>
<proteinExistence type="predicted"/>
<reference evidence="1" key="1">
    <citation type="journal article" date="2015" name="Nature">
        <title>Complex archaea that bridge the gap between prokaryotes and eukaryotes.</title>
        <authorList>
            <person name="Spang A."/>
            <person name="Saw J.H."/>
            <person name="Jorgensen S.L."/>
            <person name="Zaremba-Niedzwiedzka K."/>
            <person name="Martijn J."/>
            <person name="Lind A.E."/>
            <person name="van Eijk R."/>
            <person name="Schleper C."/>
            <person name="Guy L."/>
            <person name="Ettema T.J."/>
        </authorList>
    </citation>
    <scope>NUCLEOTIDE SEQUENCE</scope>
</reference>
<gene>
    <name evidence="1" type="ORF">LCGC14_2709690</name>
</gene>
<dbReference type="AlphaFoldDB" id="A0A0F9C500"/>
<protein>
    <submittedName>
        <fullName evidence="1">Uncharacterized protein</fullName>
    </submittedName>
</protein>
<name>A0A0F9C500_9ZZZZ</name>
<accession>A0A0F9C500</accession>
<sequence>MRLKKYISYRLIQLIILKDASANLKLTRYIYNKLINIKLINRIIDFLKFKAKNNPTKIVSAEIIGGIGNQLFQIANTLAYAWKYSLIPVFKRIKESPSMIKTRPVYWKTVFRKIPVTKHLLSLKLIPIIETEFFYHEIPSPTQIPNIHNKKGIIFKGYYQSVEYFDIYRNILLKYLFFISPSEKIYL</sequence>
<feature type="non-terminal residue" evidence="1">
    <location>
        <position position="187"/>
    </location>
</feature>